<dbReference type="OrthoDB" id="9113606at2"/>
<protein>
    <submittedName>
        <fullName evidence="1">Uncharacterized protein</fullName>
    </submittedName>
</protein>
<organism evidence="1 2">
    <name type="scientific">Paraburkholderia guartelaensis</name>
    <dbReference type="NCBI Taxonomy" id="2546446"/>
    <lineage>
        <taxon>Bacteria</taxon>
        <taxon>Pseudomonadati</taxon>
        <taxon>Pseudomonadota</taxon>
        <taxon>Betaproteobacteria</taxon>
        <taxon>Burkholderiales</taxon>
        <taxon>Burkholderiaceae</taxon>
        <taxon>Paraburkholderia</taxon>
    </lineage>
</organism>
<evidence type="ECO:0000313" key="2">
    <source>
        <dbReference type="Proteomes" id="UP000295606"/>
    </source>
</evidence>
<reference evidence="1 2" key="1">
    <citation type="submission" date="2019-03" db="EMBL/GenBank/DDBJ databases">
        <title>Paraburkholderia sp. isolated from native Mimosa gymnas in Guartela State Park, Brazil.</title>
        <authorList>
            <person name="Paulitsch F."/>
            <person name="Hungria M."/>
            <person name="Delamuta J.R.M."/>
            <person name="Ribeiro R.A."/>
            <person name="Dall'Agnol R."/>
            <person name="Silva J.S.B."/>
        </authorList>
    </citation>
    <scope>NUCLEOTIDE SEQUENCE [LARGE SCALE GENOMIC DNA]</scope>
    <source>
        <strain evidence="1 2">CNPSo 3008</strain>
    </source>
</reference>
<dbReference type="EMBL" id="SMOD01000099">
    <property type="protein sequence ID" value="TDG01881.1"/>
    <property type="molecule type" value="Genomic_DNA"/>
</dbReference>
<sequence>MKAANHIKITAALSACGYSVDMSQHARLRAAERTSVAPSRVLELVTTRCAVALPFRSANRSYHLFLDKEKMIFMVAVVAIEGGSKSSPASVVTVLTREHFENDAGPIGKKALRIAASRVLDPVDFRRWEQREFGPGGMRRRYRVLTYYKRKEGTTGCKVFNDAPVCEHFVDEYALTNAAGHPGFWDWYARQASRASLPIASVVSMRIADTDKIRLEVSAPARECPCCEAKKSQ</sequence>
<dbReference type="Proteomes" id="UP000295606">
    <property type="component" value="Unassembled WGS sequence"/>
</dbReference>
<name>A0A4R5L1K5_9BURK</name>
<dbReference type="RefSeq" id="WP_133191081.1">
    <property type="nucleotide sequence ID" value="NZ_SMOD01000099.1"/>
</dbReference>
<evidence type="ECO:0000313" key="1">
    <source>
        <dbReference type="EMBL" id="TDG01881.1"/>
    </source>
</evidence>
<gene>
    <name evidence="1" type="ORF">E1N52_42710</name>
</gene>
<accession>A0A4R5L1K5</accession>
<dbReference type="AlphaFoldDB" id="A0A4R5L1K5"/>
<comment type="caution">
    <text evidence="1">The sequence shown here is derived from an EMBL/GenBank/DDBJ whole genome shotgun (WGS) entry which is preliminary data.</text>
</comment>
<proteinExistence type="predicted"/>